<proteinExistence type="predicted"/>
<organism evidence="1 2">
    <name type="scientific">Tanacetum coccineum</name>
    <dbReference type="NCBI Taxonomy" id="301880"/>
    <lineage>
        <taxon>Eukaryota</taxon>
        <taxon>Viridiplantae</taxon>
        <taxon>Streptophyta</taxon>
        <taxon>Embryophyta</taxon>
        <taxon>Tracheophyta</taxon>
        <taxon>Spermatophyta</taxon>
        <taxon>Magnoliopsida</taxon>
        <taxon>eudicotyledons</taxon>
        <taxon>Gunneridae</taxon>
        <taxon>Pentapetalae</taxon>
        <taxon>asterids</taxon>
        <taxon>campanulids</taxon>
        <taxon>Asterales</taxon>
        <taxon>Asteraceae</taxon>
        <taxon>Asteroideae</taxon>
        <taxon>Anthemideae</taxon>
        <taxon>Anthemidinae</taxon>
        <taxon>Tanacetum</taxon>
    </lineage>
</organism>
<comment type="caution">
    <text evidence="1">The sequence shown here is derived from an EMBL/GenBank/DDBJ whole genome shotgun (WGS) entry which is preliminary data.</text>
</comment>
<evidence type="ECO:0000313" key="1">
    <source>
        <dbReference type="EMBL" id="GJT24017.1"/>
    </source>
</evidence>
<evidence type="ECO:0000313" key="2">
    <source>
        <dbReference type="Proteomes" id="UP001151760"/>
    </source>
</evidence>
<reference evidence="1" key="2">
    <citation type="submission" date="2022-01" db="EMBL/GenBank/DDBJ databases">
        <authorList>
            <person name="Yamashiro T."/>
            <person name="Shiraishi A."/>
            <person name="Satake H."/>
            <person name="Nakayama K."/>
        </authorList>
    </citation>
    <scope>NUCLEOTIDE SEQUENCE</scope>
</reference>
<gene>
    <name evidence="1" type="ORF">Tco_0893954</name>
</gene>
<sequence length="87" mass="10049">MILKAISSHVATYRLGTSQPPVKENTRLLDTPHLQRLVSETLLTDPEADNHRHHGARSKMQQNFYQSYDNILYALDFHYEAVQQADL</sequence>
<keyword evidence="2" id="KW-1185">Reference proteome</keyword>
<protein>
    <submittedName>
        <fullName evidence="1">Uncharacterized protein</fullName>
    </submittedName>
</protein>
<dbReference type="Proteomes" id="UP001151760">
    <property type="component" value="Unassembled WGS sequence"/>
</dbReference>
<dbReference type="EMBL" id="BQNB010014100">
    <property type="protein sequence ID" value="GJT24017.1"/>
    <property type="molecule type" value="Genomic_DNA"/>
</dbReference>
<name>A0ABQ5CD60_9ASTR</name>
<accession>A0ABQ5CD60</accession>
<reference evidence="1" key="1">
    <citation type="journal article" date="2022" name="Int. J. Mol. Sci.">
        <title>Draft Genome of Tanacetum Coccineum: Genomic Comparison of Closely Related Tanacetum-Family Plants.</title>
        <authorList>
            <person name="Yamashiro T."/>
            <person name="Shiraishi A."/>
            <person name="Nakayama K."/>
            <person name="Satake H."/>
        </authorList>
    </citation>
    <scope>NUCLEOTIDE SEQUENCE</scope>
</reference>